<gene>
    <name evidence="2" type="ORF">GCM10009825_22180</name>
</gene>
<dbReference type="InterPro" id="IPR002372">
    <property type="entry name" value="PQQ_rpt_dom"/>
</dbReference>
<dbReference type="EMBL" id="BAAAQB010000030">
    <property type="protein sequence ID" value="GAA2136702.1"/>
    <property type="molecule type" value="Genomic_DNA"/>
</dbReference>
<protein>
    <recommendedName>
        <fullName evidence="1">Pyrrolo-quinoline quinone repeat domain-containing protein</fullName>
    </recommendedName>
</protein>
<dbReference type="SUPFAM" id="SSF50998">
    <property type="entry name" value="Quinoprotein alcohol dehydrogenase-like"/>
    <property type="match status" value="1"/>
</dbReference>
<keyword evidence="3" id="KW-1185">Reference proteome</keyword>
<name>A0ABN2Z4S0_9MICC</name>
<dbReference type="Pfam" id="PF13360">
    <property type="entry name" value="PQQ_2"/>
    <property type="match status" value="1"/>
</dbReference>
<evidence type="ECO:0000313" key="3">
    <source>
        <dbReference type="Proteomes" id="UP001500102"/>
    </source>
</evidence>
<dbReference type="InterPro" id="IPR015943">
    <property type="entry name" value="WD40/YVTN_repeat-like_dom_sf"/>
</dbReference>
<evidence type="ECO:0000313" key="2">
    <source>
        <dbReference type="EMBL" id="GAA2136702.1"/>
    </source>
</evidence>
<proteinExistence type="predicted"/>
<dbReference type="SUPFAM" id="SSF69318">
    <property type="entry name" value="Integrin alpha N-terminal domain"/>
    <property type="match status" value="1"/>
</dbReference>
<comment type="caution">
    <text evidence="2">The sequence shown here is derived from an EMBL/GenBank/DDBJ whole genome shotgun (WGS) entry which is preliminary data.</text>
</comment>
<dbReference type="Proteomes" id="UP001500102">
    <property type="component" value="Unassembled WGS sequence"/>
</dbReference>
<reference evidence="2 3" key="1">
    <citation type="journal article" date="2019" name="Int. J. Syst. Evol. Microbiol.">
        <title>The Global Catalogue of Microorganisms (GCM) 10K type strain sequencing project: providing services to taxonomists for standard genome sequencing and annotation.</title>
        <authorList>
            <consortium name="The Broad Institute Genomics Platform"/>
            <consortium name="The Broad Institute Genome Sequencing Center for Infectious Disease"/>
            <person name="Wu L."/>
            <person name="Ma J."/>
        </authorList>
    </citation>
    <scope>NUCLEOTIDE SEQUENCE [LARGE SCALE GENOMIC DNA]</scope>
    <source>
        <strain evidence="2 3">JCM 15921</strain>
    </source>
</reference>
<dbReference type="InterPro" id="IPR028994">
    <property type="entry name" value="Integrin_alpha_N"/>
</dbReference>
<evidence type="ECO:0000259" key="1">
    <source>
        <dbReference type="Pfam" id="PF13360"/>
    </source>
</evidence>
<dbReference type="InterPro" id="IPR011047">
    <property type="entry name" value="Quinoprotein_ADH-like_sf"/>
</dbReference>
<dbReference type="SUPFAM" id="SSF63825">
    <property type="entry name" value="YWTD domain"/>
    <property type="match status" value="1"/>
</dbReference>
<sequence length="660" mass="70593">MAKSVSLSGLVTDCYSGAPGTRTVAFAPAVDSKGRIWSGNYPMGSATRFDPSTRQTVHTPRVHAGAQYVRCLAIDNKDNVYAGTGVLNPRIVTWPTDSPAALREILLPDAAAKGFVYSIAAHSGVLFVYYEGDTHKELFRVFDLETAAWKRPPWTWSPVMRASAALPSGGDIYVIRNTGAIFELIRIDSRTLAAEAVCAVPGAPHALRVESSDGDTLVDVLCGVGNQYEYVRVSIGGKKVVQSVNVDLADTPLKVQALAPSKSGATIYLGGYLGDGIGSVDLMSGETWRSPSDAGIAQIEGMYPYDESIIYVGSYTQGRLFKFNPQTKSVTELIELRDVHLQSRPFAWAQAGGKVVAGTVAEYGYNTGALAIINPLNDSDITVISGPIPGQSVLGLAGEGDIVYGTTGIKGGYGSVDDTKPAHVFAWDVRQKRLVWQKPLLGEVEINSPLVVRGILYVSTNNGVIRLNKASGDLVFRYKLLNRSAAPGYKTSGITYLPQLNSIVHMSGGTATVLDMEARTRREILRGNYADMVVSGGGKLYCVEDGTNIVEVDAIQKSTVRSSADLVTVGADGWLYVARSLGGGKHAEPLRADSGFGPTVRGCHVVDWDGDGILDVVTSHDDGTLQLHRGLREGGFAVPERLAPGGWRLRQLAEPFWGLA</sequence>
<accession>A0ABN2Z4S0</accession>
<feature type="domain" description="Pyrrolo-quinoline quinone repeat" evidence="1">
    <location>
        <begin position="419"/>
        <end position="517"/>
    </location>
</feature>
<organism evidence="2 3">
    <name type="scientific">Arthrobacter humicola</name>
    <dbReference type="NCBI Taxonomy" id="409291"/>
    <lineage>
        <taxon>Bacteria</taxon>
        <taxon>Bacillati</taxon>
        <taxon>Actinomycetota</taxon>
        <taxon>Actinomycetes</taxon>
        <taxon>Micrococcales</taxon>
        <taxon>Micrococcaceae</taxon>
        <taxon>Arthrobacter</taxon>
    </lineage>
</organism>
<dbReference type="Gene3D" id="2.130.10.10">
    <property type="entry name" value="YVTN repeat-like/Quinoprotein amine dehydrogenase"/>
    <property type="match status" value="1"/>
</dbReference>